<dbReference type="PANTHER" id="PTHR35349:SF4">
    <property type="entry name" value="CUPIN TYPE-1 DOMAIN-CONTAINING PROTEIN"/>
    <property type="match status" value="1"/>
</dbReference>
<keyword evidence="2" id="KW-1133">Transmembrane helix</keyword>
<dbReference type="InterPro" id="IPR014710">
    <property type="entry name" value="RmlC-like_jellyroll"/>
</dbReference>
<dbReference type="SMART" id="SM00835">
    <property type="entry name" value="Cupin_1"/>
    <property type="match status" value="2"/>
</dbReference>
<evidence type="ECO:0000256" key="1">
    <source>
        <dbReference type="SAM" id="MobiDB-lite"/>
    </source>
</evidence>
<reference evidence="4" key="1">
    <citation type="submission" date="2020-11" db="EMBL/GenBank/DDBJ databases">
        <title>Gallus gallus (Chicken) genome, bGalGal1, GRCg7b, maternal haplotype autosomes + Z &amp; W.</title>
        <authorList>
            <person name="Warren W."/>
            <person name="Formenti G."/>
            <person name="Fedrigo O."/>
            <person name="Haase B."/>
            <person name="Mountcastle J."/>
            <person name="Balacco J."/>
            <person name="Tracey A."/>
            <person name="Schneider V."/>
            <person name="Okimoto R."/>
            <person name="Cheng H."/>
            <person name="Hawken R."/>
            <person name="Howe K."/>
            <person name="Jarvis E.D."/>
        </authorList>
    </citation>
    <scope>NUCLEOTIDE SEQUENCE [LARGE SCALE GENOMIC DNA]</scope>
    <source>
        <strain evidence="4">Broiler</strain>
    </source>
</reference>
<dbReference type="GO" id="GO:0008284">
    <property type="term" value="P:positive regulation of cell population proliferation"/>
    <property type="evidence" value="ECO:0000318"/>
    <property type="project" value="GO_Central"/>
</dbReference>
<dbReference type="InterPro" id="IPR006045">
    <property type="entry name" value="Cupin_1"/>
</dbReference>
<accession>A0A8V0YLV2</accession>
<organism evidence="4 5">
    <name type="scientific">Gallus gallus</name>
    <name type="common">Chicken</name>
    <dbReference type="NCBI Taxonomy" id="9031"/>
    <lineage>
        <taxon>Eukaryota</taxon>
        <taxon>Metazoa</taxon>
        <taxon>Chordata</taxon>
        <taxon>Craniata</taxon>
        <taxon>Vertebrata</taxon>
        <taxon>Euteleostomi</taxon>
        <taxon>Archelosauria</taxon>
        <taxon>Archosauria</taxon>
        <taxon>Dinosauria</taxon>
        <taxon>Saurischia</taxon>
        <taxon>Theropoda</taxon>
        <taxon>Coelurosauria</taxon>
        <taxon>Aves</taxon>
        <taxon>Neognathae</taxon>
        <taxon>Galloanserae</taxon>
        <taxon>Galliformes</taxon>
        <taxon>Phasianidae</taxon>
        <taxon>Phasianinae</taxon>
        <taxon>Gallus</taxon>
    </lineage>
</organism>
<dbReference type="GeneTree" id="ENSGT00390000003755"/>
<dbReference type="GO" id="GO:0005886">
    <property type="term" value="C:plasma membrane"/>
    <property type="evidence" value="ECO:0000318"/>
    <property type="project" value="GO_Central"/>
</dbReference>
<keyword evidence="5" id="KW-1185">Reference proteome</keyword>
<sequence>MDNRAFEMQPEGAARSWKGKDGPQREAPQSNGTLRKLFALCLLAGVMSTALSVASLALVYSKAGGLVREMSANEGGVVNEEGVNEEGGGGGGARFRFFYRLSRTEPQKYPGGQIQWATSRSKRDLYPDPEGLQFGESLRQHQSHMSVALLRIKAGGLRVPHWHFNAAEHGYVLQGTAWVGVASGANATTYNATVGQAVFFPPGAVHWLKNVGGGELAVVLFFGSHEEVKTLDVDEAFFGTAEDIAARALQPSGGLEFIRSFRKASEDQRVNLPPNLAQLVHSAAYGRSEDSRVWRYFYDLAASPLHPFRGGSFRWAPYRPSRTFMSPMERIYTQSLDESSAPLTLALLRIHPNELGQPHLHGNANELAYVVSGRGRAGLVTEKGLKVEMEVGVGDVVFFPAGTQHYLEAGGDEGLLLVVAYSTGKKVSRGVEWVIIWQPWGSIGSNGSLFGRDGSLLGQMGPYLAAMGHYWELWVIIWQLWGCMETYGSLFGSHGSLLG</sequence>
<evidence type="ECO:0000256" key="2">
    <source>
        <dbReference type="SAM" id="Phobius"/>
    </source>
</evidence>
<dbReference type="Proteomes" id="UP000000539">
    <property type="component" value="Chromosome Z"/>
</dbReference>
<gene>
    <name evidence="4" type="primary">CUPIN1A</name>
</gene>
<protein>
    <submittedName>
        <fullName evidence="4">Cupin superfamily member 1A</fullName>
    </submittedName>
</protein>
<feature type="domain" description="Cupin type-1" evidence="3">
    <location>
        <begin position="323"/>
        <end position="433"/>
    </location>
</feature>
<dbReference type="GO" id="GO:0042981">
    <property type="term" value="P:regulation of apoptotic process"/>
    <property type="evidence" value="ECO:0000318"/>
    <property type="project" value="GO_Central"/>
</dbReference>
<keyword evidence="2" id="KW-0812">Transmembrane</keyword>
<feature type="transmembrane region" description="Helical" evidence="2">
    <location>
        <begin position="37"/>
        <end position="60"/>
    </location>
</feature>
<evidence type="ECO:0000259" key="3">
    <source>
        <dbReference type="SMART" id="SM00835"/>
    </source>
</evidence>
<dbReference type="OrthoDB" id="10263073at2759"/>
<dbReference type="Ensembl" id="ENSGALT00010029406.1">
    <property type="protein sequence ID" value="ENSGALP00010017081.1"/>
    <property type="gene ID" value="ENSGALG00010012283.1"/>
</dbReference>
<dbReference type="GO" id="GO:0005794">
    <property type="term" value="C:Golgi apparatus"/>
    <property type="evidence" value="ECO:0000318"/>
    <property type="project" value="GO_Central"/>
</dbReference>
<proteinExistence type="predicted"/>
<keyword evidence="2" id="KW-0472">Membrane</keyword>
<dbReference type="SUPFAM" id="SSF51182">
    <property type="entry name" value="RmlC-like cupins"/>
    <property type="match status" value="1"/>
</dbReference>
<evidence type="ECO:0000313" key="5">
    <source>
        <dbReference type="Proteomes" id="UP000000539"/>
    </source>
</evidence>
<reference evidence="4" key="3">
    <citation type="submission" date="2025-09" db="UniProtKB">
        <authorList>
            <consortium name="Ensembl"/>
        </authorList>
    </citation>
    <scope>IDENTIFICATION</scope>
    <source>
        <strain evidence="4">broiler</strain>
    </source>
</reference>
<dbReference type="Pfam" id="PF00190">
    <property type="entry name" value="Cupin_1"/>
    <property type="match status" value="2"/>
</dbReference>
<evidence type="ECO:0000313" key="4">
    <source>
        <dbReference type="Ensembl" id="ENSGALP00010017081.1"/>
    </source>
</evidence>
<dbReference type="AlphaFoldDB" id="A0A8V0YLV2"/>
<dbReference type="Gene3D" id="2.60.120.10">
    <property type="entry name" value="Jelly Rolls"/>
    <property type="match status" value="2"/>
</dbReference>
<feature type="region of interest" description="Disordered" evidence="1">
    <location>
        <begin position="1"/>
        <end position="30"/>
    </location>
</feature>
<dbReference type="InterPro" id="IPR011051">
    <property type="entry name" value="RmlC_Cupin_sf"/>
</dbReference>
<reference evidence="4" key="2">
    <citation type="submission" date="2025-08" db="UniProtKB">
        <authorList>
            <consortium name="Ensembl"/>
        </authorList>
    </citation>
    <scope>IDENTIFICATION</scope>
    <source>
        <strain evidence="4">broiler</strain>
    </source>
</reference>
<feature type="domain" description="Cupin type-1" evidence="3">
    <location>
        <begin position="123"/>
        <end position="245"/>
    </location>
</feature>
<name>A0A8V0YLV2_CHICK</name>
<dbReference type="PANTHER" id="PTHR35349">
    <property type="entry name" value="DYNACTIN-ASSOCIATED PROTEIN"/>
    <property type="match status" value="1"/>
</dbReference>
<dbReference type="InterPro" id="IPR053297">
    <property type="entry name" value="Dynactin-associated"/>
</dbReference>